<feature type="region of interest" description="Disordered" evidence="1">
    <location>
        <begin position="67"/>
        <end position="87"/>
    </location>
</feature>
<dbReference type="InterPro" id="IPR016159">
    <property type="entry name" value="Cullin_repeat-like_dom_sf"/>
</dbReference>
<sequence>MTSTDISNRRRKVQHMETLESFWQTAEPILQSVFDSPEAPPKDLNYETFSSVYTKCYDYTTSRKSQATAEGSPSFSSQLASEPGSPAALVLPPPSYRRIDEFFAERAKIIYDNSPGPTASFLDLARYVLVQFTQFSGATSITSRLLRYLERYVINQLIYEGHGWSTVGTQSDNTFKKMTEEQLQERDRKLERWGYEKDGDNNLGTWKEVESWAEAGSSLDRIVPIKSLAFRRLRVAFLEPLLADQGRLALAIGELLDPHEYQEVKGSDKEELLLGLKDVFRSCGIAPDNLLRVKLELYYEAKDAPS</sequence>
<dbReference type="SUPFAM" id="SSF74788">
    <property type="entry name" value="Cullin repeat-like"/>
    <property type="match status" value="1"/>
</dbReference>
<feature type="compositionally biased region" description="Polar residues" evidence="1">
    <location>
        <begin position="67"/>
        <end position="80"/>
    </location>
</feature>
<organism evidence="2 3">
    <name type="scientific">Lentinula lateritia</name>
    <dbReference type="NCBI Taxonomy" id="40482"/>
    <lineage>
        <taxon>Eukaryota</taxon>
        <taxon>Fungi</taxon>
        <taxon>Dikarya</taxon>
        <taxon>Basidiomycota</taxon>
        <taxon>Agaricomycotina</taxon>
        <taxon>Agaricomycetes</taxon>
        <taxon>Agaricomycetidae</taxon>
        <taxon>Agaricales</taxon>
        <taxon>Marasmiineae</taxon>
        <taxon>Omphalotaceae</taxon>
        <taxon>Lentinula</taxon>
    </lineage>
</organism>
<proteinExistence type="predicted"/>
<accession>A0A9W8ZR38</accession>
<evidence type="ECO:0000313" key="3">
    <source>
        <dbReference type="Proteomes" id="UP001150238"/>
    </source>
</evidence>
<reference evidence="2" key="1">
    <citation type="submission" date="2022-08" db="EMBL/GenBank/DDBJ databases">
        <authorList>
            <consortium name="DOE Joint Genome Institute"/>
            <person name="Min B."/>
            <person name="Riley R."/>
            <person name="Sierra-Patev S."/>
            <person name="Naranjo-Ortiz M."/>
            <person name="Looney B."/>
            <person name="Konkel Z."/>
            <person name="Slot J.C."/>
            <person name="Sakamoto Y."/>
            <person name="Steenwyk J.L."/>
            <person name="Rokas A."/>
            <person name="Carro J."/>
            <person name="Camarero S."/>
            <person name="Ferreira P."/>
            <person name="Molpeceres G."/>
            <person name="Ruiz-Duenas F.J."/>
            <person name="Serrano A."/>
            <person name="Henrissat B."/>
            <person name="Drula E."/>
            <person name="Hughes K.W."/>
            <person name="Mata J.L."/>
            <person name="Ishikawa N.K."/>
            <person name="Vargas-Isla R."/>
            <person name="Ushijima S."/>
            <person name="Smith C.A."/>
            <person name="Ahrendt S."/>
            <person name="Andreopoulos W."/>
            <person name="He G."/>
            <person name="Labutti K."/>
            <person name="Lipzen A."/>
            <person name="Ng V."/>
            <person name="Sandor L."/>
            <person name="Barry K."/>
            <person name="Martinez A.T."/>
            <person name="Xiao Y."/>
            <person name="Gibbons J.G."/>
            <person name="Terashima K."/>
            <person name="Hibbett D.S."/>
            <person name="Grigoriev I.V."/>
        </authorList>
    </citation>
    <scope>NUCLEOTIDE SEQUENCE</scope>
    <source>
        <strain evidence="2">Sp2 HRB7682 ss15</strain>
    </source>
</reference>
<comment type="caution">
    <text evidence="2">The sequence shown here is derived from an EMBL/GenBank/DDBJ whole genome shotgun (WGS) entry which is preliminary data.</text>
</comment>
<dbReference type="AlphaFoldDB" id="A0A9W8ZR38"/>
<dbReference type="Proteomes" id="UP001150238">
    <property type="component" value="Unassembled WGS sequence"/>
</dbReference>
<reference evidence="2" key="2">
    <citation type="journal article" date="2023" name="Proc. Natl. Acad. Sci. U.S.A.">
        <title>A global phylogenomic analysis of the shiitake genus Lentinula.</title>
        <authorList>
            <person name="Sierra-Patev S."/>
            <person name="Min B."/>
            <person name="Naranjo-Ortiz M."/>
            <person name="Looney B."/>
            <person name="Konkel Z."/>
            <person name="Slot J.C."/>
            <person name="Sakamoto Y."/>
            <person name="Steenwyk J.L."/>
            <person name="Rokas A."/>
            <person name="Carro J."/>
            <person name="Camarero S."/>
            <person name="Ferreira P."/>
            <person name="Molpeceres G."/>
            <person name="Ruiz-Duenas F.J."/>
            <person name="Serrano A."/>
            <person name="Henrissat B."/>
            <person name="Drula E."/>
            <person name="Hughes K.W."/>
            <person name="Mata J.L."/>
            <person name="Ishikawa N.K."/>
            <person name="Vargas-Isla R."/>
            <person name="Ushijima S."/>
            <person name="Smith C.A."/>
            <person name="Donoghue J."/>
            <person name="Ahrendt S."/>
            <person name="Andreopoulos W."/>
            <person name="He G."/>
            <person name="LaButti K."/>
            <person name="Lipzen A."/>
            <person name="Ng V."/>
            <person name="Riley R."/>
            <person name="Sandor L."/>
            <person name="Barry K."/>
            <person name="Martinez A.T."/>
            <person name="Xiao Y."/>
            <person name="Gibbons J.G."/>
            <person name="Terashima K."/>
            <person name="Grigoriev I.V."/>
            <person name="Hibbett D."/>
        </authorList>
    </citation>
    <scope>NUCLEOTIDE SEQUENCE</scope>
    <source>
        <strain evidence="2">Sp2 HRB7682 ss15</strain>
    </source>
</reference>
<gene>
    <name evidence="2" type="ORF">C8J55DRAFT_531668</name>
</gene>
<name>A0A9W8ZR38_9AGAR</name>
<dbReference type="Gene3D" id="1.20.1310.10">
    <property type="entry name" value="Cullin Repeats"/>
    <property type="match status" value="1"/>
</dbReference>
<evidence type="ECO:0000313" key="2">
    <source>
        <dbReference type="EMBL" id="KAJ4463486.1"/>
    </source>
</evidence>
<evidence type="ECO:0000256" key="1">
    <source>
        <dbReference type="SAM" id="MobiDB-lite"/>
    </source>
</evidence>
<protein>
    <submittedName>
        <fullName evidence="2">Uncharacterized protein</fullName>
    </submittedName>
</protein>
<dbReference type="EMBL" id="JANVFS010000071">
    <property type="protein sequence ID" value="KAJ4463486.1"/>
    <property type="molecule type" value="Genomic_DNA"/>
</dbReference>